<dbReference type="SUPFAM" id="SSF144083">
    <property type="entry name" value="Magnesium transport protein CorA, transmembrane region"/>
    <property type="match status" value="1"/>
</dbReference>
<keyword evidence="2 7" id="KW-0812">Transmembrane</keyword>
<accession>A0A072PAK8</accession>
<dbReference type="GO" id="GO:0046873">
    <property type="term" value="F:metal ion transmembrane transporter activity"/>
    <property type="evidence" value="ECO:0007669"/>
    <property type="project" value="InterPro"/>
</dbReference>
<feature type="compositionally biased region" description="Polar residues" evidence="6">
    <location>
        <begin position="400"/>
        <end position="413"/>
    </location>
</feature>
<evidence type="ECO:0000313" key="8">
    <source>
        <dbReference type="EMBL" id="KEF57149.1"/>
    </source>
</evidence>
<dbReference type="SUPFAM" id="SSF53474">
    <property type="entry name" value="alpha/beta-Hydrolases"/>
    <property type="match status" value="1"/>
</dbReference>
<keyword evidence="5" id="KW-0175">Coiled coil</keyword>
<dbReference type="InterPro" id="IPR029058">
    <property type="entry name" value="AB_hydrolase_fold"/>
</dbReference>
<organism evidence="8 9">
    <name type="scientific">Exophiala aquamarina CBS 119918</name>
    <dbReference type="NCBI Taxonomy" id="1182545"/>
    <lineage>
        <taxon>Eukaryota</taxon>
        <taxon>Fungi</taxon>
        <taxon>Dikarya</taxon>
        <taxon>Ascomycota</taxon>
        <taxon>Pezizomycotina</taxon>
        <taxon>Eurotiomycetes</taxon>
        <taxon>Chaetothyriomycetidae</taxon>
        <taxon>Chaetothyriales</taxon>
        <taxon>Herpotrichiellaceae</taxon>
        <taxon>Exophiala</taxon>
    </lineage>
</organism>
<feature type="coiled-coil region" evidence="5">
    <location>
        <begin position="1080"/>
        <end position="1107"/>
    </location>
</feature>
<evidence type="ECO:0000256" key="6">
    <source>
        <dbReference type="SAM" id="MobiDB-lite"/>
    </source>
</evidence>
<dbReference type="Pfam" id="PF01544">
    <property type="entry name" value="CorA"/>
    <property type="match status" value="1"/>
</dbReference>
<keyword evidence="3 7" id="KW-1133">Transmembrane helix</keyword>
<name>A0A072PAK8_9EURO</name>
<evidence type="ECO:0000256" key="2">
    <source>
        <dbReference type="ARBA" id="ARBA00022692"/>
    </source>
</evidence>
<evidence type="ECO:0000256" key="5">
    <source>
        <dbReference type="SAM" id="Coils"/>
    </source>
</evidence>
<protein>
    <recommendedName>
        <fullName evidence="10">DUF676 domain-containing protein</fullName>
    </recommendedName>
</protein>
<evidence type="ECO:0000256" key="1">
    <source>
        <dbReference type="ARBA" id="ARBA00004141"/>
    </source>
</evidence>
<dbReference type="OrthoDB" id="361039at2759"/>
<dbReference type="HOGENOM" id="CLU_002786_0_0_1"/>
<dbReference type="EMBL" id="AMGV01000005">
    <property type="protein sequence ID" value="KEF57149.1"/>
    <property type="molecule type" value="Genomic_DNA"/>
</dbReference>
<keyword evidence="4 7" id="KW-0472">Membrane</keyword>
<feature type="compositionally biased region" description="Polar residues" evidence="6">
    <location>
        <begin position="838"/>
        <end position="850"/>
    </location>
</feature>
<dbReference type="VEuPathDB" id="FungiDB:A1O9_07339"/>
<dbReference type="PANTHER" id="PTHR47685:SF1">
    <property type="entry name" value="MAGNESIUM TRANSPORT PROTEIN CORA"/>
    <property type="match status" value="1"/>
</dbReference>
<reference evidence="8 9" key="1">
    <citation type="submission" date="2013-03" db="EMBL/GenBank/DDBJ databases">
        <title>The Genome Sequence of Exophiala aquamarina CBS 119918.</title>
        <authorList>
            <consortium name="The Broad Institute Genomics Platform"/>
            <person name="Cuomo C."/>
            <person name="de Hoog S."/>
            <person name="Gorbushina A."/>
            <person name="Walker B."/>
            <person name="Young S.K."/>
            <person name="Zeng Q."/>
            <person name="Gargeya S."/>
            <person name="Fitzgerald M."/>
            <person name="Haas B."/>
            <person name="Abouelleil A."/>
            <person name="Allen A.W."/>
            <person name="Alvarado L."/>
            <person name="Arachchi H.M."/>
            <person name="Berlin A.M."/>
            <person name="Chapman S.B."/>
            <person name="Gainer-Dewar J."/>
            <person name="Goldberg J."/>
            <person name="Griggs A."/>
            <person name="Gujja S."/>
            <person name="Hansen M."/>
            <person name="Howarth C."/>
            <person name="Imamovic A."/>
            <person name="Ireland A."/>
            <person name="Larimer J."/>
            <person name="McCowan C."/>
            <person name="Murphy C."/>
            <person name="Pearson M."/>
            <person name="Poon T.W."/>
            <person name="Priest M."/>
            <person name="Roberts A."/>
            <person name="Saif S."/>
            <person name="Shea T."/>
            <person name="Sisk P."/>
            <person name="Sykes S."/>
            <person name="Wortman J."/>
            <person name="Nusbaum C."/>
            <person name="Birren B."/>
        </authorList>
    </citation>
    <scope>NUCLEOTIDE SEQUENCE [LARGE SCALE GENOMIC DNA]</scope>
    <source>
        <strain evidence="8 9">CBS 119918</strain>
    </source>
</reference>
<dbReference type="Proteomes" id="UP000027920">
    <property type="component" value="Unassembled WGS sequence"/>
</dbReference>
<evidence type="ECO:0000313" key="9">
    <source>
        <dbReference type="Proteomes" id="UP000027920"/>
    </source>
</evidence>
<dbReference type="GO" id="GO:0016020">
    <property type="term" value="C:membrane"/>
    <property type="evidence" value="ECO:0007669"/>
    <property type="project" value="UniProtKB-SubCell"/>
</dbReference>
<dbReference type="Gene3D" id="1.20.58.340">
    <property type="entry name" value="Magnesium transport protein CorA, transmembrane region"/>
    <property type="match status" value="1"/>
</dbReference>
<feature type="transmembrane region" description="Helical" evidence="7">
    <location>
        <begin position="1182"/>
        <end position="1204"/>
    </location>
</feature>
<proteinExistence type="predicted"/>
<comment type="caution">
    <text evidence="8">The sequence shown here is derived from an EMBL/GenBank/DDBJ whole genome shotgun (WGS) entry which is preliminary data.</text>
</comment>
<sequence length="1219" mass="138270">MSIHAAANGQLGLREQTAFDIIAIPAIGVRNACETWRRPPKGEGPYNFIWSGMKTPRIFFFEFDQYKQPEVTGDYGITEWAKKLLEALRKCKEITNRDLHFAAHSTGGLVLKRALVTAMEHALRESSGNPAELALSAEDGNTYTSIVEHCHSIAFFGTPHYSSTALSDGACAESISHELDIPIPYGPRLRKQLRNTENLDWMVEFSRQFAPLTLHLLKIWSFYETLETPLRVKIKPEKSPTMTETTLWTQIVDKRSATLADEYYYVGCEEVIPVGATHAGLPTFDNGKDKCRLDGYRDSLNRIMKDADFENRGYDMLARTIHVECHQFHKSLANVSRNSIKILSASPNPTLSQVFQQGPGHFVELRRTKALAPLADASNELNSQPYANAKIPSPIQQSDVQLPMSPSNTTASASPCIESGEEESTRTTIQENLLASSSNGEVGLGTVAETEGSEGLLNFYRVPEHDQYTFRWIHVPSNVMHWAEKVLRRIEMEIADSSWQEILEDAAIQRDDRTAPTPEDSVWNTEHSDESSIINDILENPLACPAGPSLAVGARVVAKEENITPECVLSEVLHNPPRIAQVLQKGQIGTQKDRVKLADLGPLIEDARERISMVKAAHTLPRTASPKTTWVTLNRAVIQERRTPSITSTLLKPIYWNFKQKRAGHGRPHGRYMCPSFQLFYPRDSMDEDRADIDPKFSPINILQAYLYFPYLHWDTFGAAKARNRLLKDIGSTDRSDKYRKRLFKTASDEEKIIWQYGYDPSELFLHPRRTLDQYGYSDLESTETRDADQVIFRWAKHVYRKRRSAVEPQAETQKSQHQREVDLDADDSSQEPKAVSPISNQTTGEESLPSEVTDNFKVLMVDQLWSWIVDDKNVVTFFPRKDDAVHSEHSCKYTCSVSDCGREQRTSEADLRDAIYFDLNGDNIFQFTHKTQCNDCLDFMASAVWHATTLFLDADKPDNPVAKDLRVLRIFSESLCSVMDECTKAFSDFKATQDGVWNSIRGKKNSHSMKELEDAIKQLCNSRDLACLINVRDIKDELKILTKLFSEQTSVIDTMVKVYIEVDERSWNKIQHGRAIGWLEEAKEKIANHQDQVDKMKNDCDELCESYRKLLDMKQKEASVVEAACARVSSDMATRQNYAMMTFTVVTVLFLPLSFFTSLFGMNVREWSKSEHQESLRAVMVLSGAVSAGIIVLALGAAFWTFWTPWILRRPSNRRDEA</sequence>
<evidence type="ECO:0000256" key="4">
    <source>
        <dbReference type="ARBA" id="ARBA00023136"/>
    </source>
</evidence>
<dbReference type="PANTHER" id="PTHR47685">
    <property type="entry name" value="MAGNESIUM TRANSPORT PROTEIN CORA"/>
    <property type="match status" value="1"/>
</dbReference>
<dbReference type="InterPro" id="IPR045863">
    <property type="entry name" value="CorA_TM1_TM2"/>
</dbReference>
<feature type="transmembrane region" description="Helical" evidence="7">
    <location>
        <begin position="1139"/>
        <end position="1161"/>
    </location>
</feature>
<evidence type="ECO:0000256" key="7">
    <source>
        <dbReference type="SAM" id="Phobius"/>
    </source>
</evidence>
<feature type="region of interest" description="Disordered" evidence="6">
    <location>
        <begin position="400"/>
        <end position="424"/>
    </location>
</feature>
<gene>
    <name evidence="8" type="ORF">A1O9_07339</name>
</gene>
<dbReference type="InterPro" id="IPR050829">
    <property type="entry name" value="CorA_MIT"/>
</dbReference>
<dbReference type="RefSeq" id="XP_013259739.1">
    <property type="nucleotide sequence ID" value="XM_013404285.1"/>
</dbReference>
<evidence type="ECO:0008006" key="10">
    <source>
        <dbReference type="Google" id="ProtNLM"/>
    </source>
</evidence>
<feature type="region of interest" description="Disordered" evidence="6">
    <location>
        <begin position="806"/>
        <end position="850"/>
    </location>
</feature>
<dbReference type="GeneID" id="25282253"/>
<evidence type="ECO:0000256" key="3">
    <source>
        <dbReference type="ARBA" id="ARBA00022989"/>
    </source>
</evidence>
<comment type="subcellular location">
    <subcellularLocation>
        <location evidence="1">Membrane</location>
        <topology evidence="1">Multi-pass membrane protein</topology>
    </subcellularLocation>
</comment>
<dbReference type="InterPro" id="IPR002523">
    <property type="entry name" value="MgTranspt_CorA/ZnTranspt_ZntB"/>
</dbReference>
<dbReference type="AlphaFoldDB" id="A0A072PAK8"/>
<keyword evidence="9" id="KW-1185">Reference proteome</keyword>